<dbReference type="EMBL" id="BMAW01063481">
    <property type="protein sequence ID" value="GFT40529.1"/>
    <property type="molecule type" value="Genomic_DNA"/>
</dbReference>
<comment type="caution">
    <text evidence="1">The sequence shown here is derived from an EMBL/GenBank/DDBJ whole genome shotgun (WGS) entry which is preliminary data.</text>
</comment>
<evidence type="ECO:0000313" key="2">
    <source>
        <dbReference type="Proteomes" id="UP000887013"/>
    </source>
</evidence>
<evidence type="ECO:0000313" key="1">
    <source>
        <dbReference type="EMBL" id="GFT40529.1"/>
    </source>
</evidence>
<accession>A0A8X6TQM5</accession>
<keyword evidence="2" id="KW-1185">Reference proteome</keyword>
<reference evidence="1" key="1">
    <citation type="submission" date="2020-08" db="EMBL/GenBank/DDBJ databases">
        <title>Multicomponent nature underlies the extraordinary mechanical properties of spider dragline silk.</title>
        <authorList>
            <person name="Kono N."/>
            <person name="Nakamura H."/>
            <person name="Mori M."/>
            <person name="Yoshida Y."/>
            <person name="Ohtoshi R."/>
            <person name="Malay A.D."/>
            <person name="Moran D.A.P."/>
            <person name="Tomita M."/>
            <person name="Numata K."/>
            <person name="Arakawa K."/>
        </authorList>
    </citation>
    <scope>NUCLEOTIDE SEQUENCE</scope>
</reference>
<proteinExistence type="predicted"/>
<protein>
    <submittedName>
        <fullName evidence="1">Uncharacterized protein</fullName>
    </submittedName>
</protein>
<name>A0A8X6TQM5_NEPPI</name>
<dbReference type="Proteomes" id="UP000887013">
    <property type="component" value="Unassembled WGS sequence"/>
</dbReference>
<organism evidence="1 2">
    <name type="scientific">Nephila pilipes</name>
    <name type="common">Giant wood spider</name>
    <name type="synonym">Nephila maculata</name>
    <dbReference type="NCBI Taxonomy" id="299642"/>
    <lineage>
        <taxon>Eukaryota</taxon>
        <taxon>Metazoa</taxon>
        <taxon>Ecdysozoa</taxon>
        <taxon>Arthropoda</taxon>
        <taxon>Chelicerata</taxon>
        <taxon>Arachnida</taxon>
        <taxon>Araneae</taxon>
        <taxon>Araneomorphae</taxon>
        <taxon>Entelegynae</taxon>
        <taxon>Araneoidea</taxon>
        <taxon>Nephilidae</taxon>
        <taxon>Nephila</taxon>
    </lineage>
</organism>
<sequence>MIARAQVTYKHLDSLEKVDYSHFFCIDVDELAPRLQNMSLQQKCFHPNGNDVEESSLVSSLKHIRLADALMELAICFIFHILYEYKDVQGKNKV</sequence>
<dbReference type="AlphaFoldDB" id="A0A8X6TQM5"/>
<gene>
    <name evidence="1" type="ORF">NPIL_215311</name>
</gene>